<dbReference type="PANTHER" id="PTHR45138:SF9">
    <property type="entry name" value="DIGUANYLATE CYCLASE DGCM-RELATED"/>
    <property type="match status" value="1"/>
</dbReference>
<dbReference type="InterPro" id="IPR029787">
    <property type="entry name" value="Nucleotide_cyclase"/>
</dbReference>
<dbReference type="PANTHER" id="PTHR45138">
    <property type="entry name" value="REGULATORY COMPONENTS OF SENSORY TRANSDUCTION SYSTEM"/>
    <property type="match status" value="1"/>
</dbReference>
<dbReference type="RefSeq" id="WP_209809150.1">
    <property type="nucleotide sequence ID" value="NZ_JAGGKT010000002.1"/>
</dbReference>
<dbReference type="PROSITE" id="PS50887">
    <property type="entry name" value="GGDEF"/>
    <property type="match status" value="1"/>
</dbReference>
<dbReference type="InterPro" id="IPR000014">
    <property type="entry name" value="PAS"/>
</dbReference>
<feature type="domain" description="GGDEF" evidence="2">
    <location>
        <begin position="279"/>
        <end position="414"/>
    </location>
</feature>
<proteinExistence type="predicted"/>
<evidence type="ECO:0000313" key="3">
    <source>
        <dbReference type="EMBL" id="MBP1931052.1"/>
    </source>
</evidence>
<dbReference type="NCBIfam" id="TIGR00254">
    <property type="entry name" value="GGDEF"/>
    <property type="match status" value="1"/>
</dbReference>
<dbReference type="CDD" id="cd01949">
    <property type="entry name" value="GGDEF"/>
    <property type="match status" value="1"/>
</dbReference>
<dbReference type="Pfam" id="PF00990">
    <property type="entry name" value="GGDEF"/>
    <property type="match status" value="1"/>
</dbReference>
<dbReference type="SMART" id="SM00086">
    <property type="entry name" value="PAC"/>
    <property type="match status" value="2"/>
</dbReference>
<dbReference type="Gene3D" id="3.30.70.270">
    <property type="match status" value="1"/>
</dbReference>
<dbReference type="SMART" id="SM00267">
    <property type="entry name" value="GGDEF"/>
    <property type="match status" value="1"/>
</dbReference>
<feature type="domain" description="PAS" evidence="1">
    <location>
        <begin position="19"/>
        <end position="67"/>
    </location>
</feature>
<dbReference type="PROSITE" id="PS50112">
    <property type="entry name" value="PAS"/>
    <property type="match status" value="1"/>
</dbReference>
<accession>A0ABS4GLD5</accession>
<dbReference type="SMART" id="SM00091">
    <property type="entry name" value="PAS"/>
    <property type="match status" value="2"/>
</dbReference>
<dbReference type="InterPro" id="IPR035965">
    <property type="entry name" value="PAS-like_dom_sf"/>
</dbReference>
<dbReference type="InterPro" id="IPR043128">
    <property type="entry name" value="Rev_trsase/Diguanyl_cyclase"/>
</dbReference>
<keyword evidence="4" id="KW-1185">Reference proteome</keyword>
<evidence type="ECO:0000313" key="4">
    <source>
        <dbReference type="Proteomes" id="UP001519343"/>
    </source>
</evidence>
<dbReference type="InterPro" id="IPR000160">
    <property type="entry name" value="GGDEF_dom"/>
</dbReference>
<comment type="caution">
    <text evidence="3">The sequence shown here is derived from an EMBL/GenBank/DDBJ whole genome shotgun (WGS) entry which is preliminary data.</text>
</comment>
<evidence type="ECO:0000259" key="2">
    <source>
        <dbReference type="PROSITE" id="PS50887"/>
    </source>
</evidence>
<sequence length="416" mass="47618">MKSTIFQSAPVPMLLYKEKILYANPAFIELTGYPENEIYKIDLWDFIEEESREIIQEAIKNRALNQMPKAEYQFKLYTKSKDTRWIHLVATTILLNNEYIGFATCFDITEQKHLQDQLKLKDLLWTNIFNQHSAIMLLVDPEAEGTIVDANPAASQFYGYSIDQLKQMKISEINVLPISQITHSLQEAKENQKKEFRFKHRLANGEIRDVQVYSSTILGMDKKLLFSIIHDITDQVIYENELVHLNKKLKKISSLDGLTGIYNRRAFDQFILHSWQGCKQLSLIMVDIDQFKKYNDTYGHLQGDECLKQVAEALVSSVQRSADLVARYGGEEFAVILQNSSKAGVLHVAEKLRDQVESLRIPHSASDVSEFVTISLGVCHAESADSIEDLIVKADQALYLAKNRGRNQVVMYEETG</sequence>
<dbReference type="Proteomes" id="UP001519343">
    <property type="component" value="Unassembled WGS sequence"/>
</dbReference>
<dbReference type="SUPFAM" id="SSF55073">
    <property type="entry name" value="Nucleotide cyclase"/>
    <property type="match status" value="1"/>
</dbReference>
<protein>
    <submittedName>
        <fullName evidence="3">Diguanylate cyclase (GGDEF)-like protein/PAS domain S-box-containing protein</fullName>
    </submittedName>
</protein>
<dbReference type="Gene3D" id="3.30.450.20">
    <property type="entry name" value="PAS domain"/>
    <property type="match status" value="2"/>
</dbReference>
<gene>
    <name evidence="3" type="ORF">J2Z37_001049</name>
</gene>
<dbReference type="EMBL" id="JAGGKT010000002">
    <property type="protein sequence ID" value="MBP1931052.1"/>
    <property type="molecule type" value="Genomic_DNA"/>
</dbReference>
<evidence type="ECO:0000259" key="1">
    <source>
        <dbReference type="PROSITE" id="PS50112"/>
    </source>
</evidence>
<organism evidence="3 4">
    <name type="scientific">Ammoniphilus resinae</name>
    <dbReference type="NCBI Taxonomy" id="861532"/>
    <lineage>
        <taxon>Bacteria</taxon>
        <taxon>Bacillati</taxon>
        <taxon>Bacillota</taxon>
        <taxon>Bacilli</taxon>
        <taxon>Bacillales</taxon>
        <taxon>Paenibacillaceae</taxon>
        <taxon>Aneurinibacillus group</taxon>
        <taxon>Ammoniphilus</taxon>
    </lineage>
</organism>
<name>A0ABS4GLD5_9BACL</name>
<dbReference type="InterPro" id="IPR001610">
    <property type="entry name" value="PAC"/>
</dbReference>
<dbReference type="Pfam" id="PF13426">
    <property type="entry name" value="PAS_9"/>
    <property type="match status" value="2"/>
</dbReference>
<dbReference type="InterPro" id="IPR050469">
    <property type="entry name" value="Diguanylate_Cyclase"/>
</dbReference>
<dbReference type="SUPFAM" id="SSF55785">
    <property type="entry name" value="PYP-like sensor domain (PAS domain)"/>
    <property type="match status" value="2"/>
</dbReference>
<dbReference type="CDD" id="cd00130">
    <property type="entry name" value="PAS"/>
    <property type="match status" value="2"/>
</dbReference>
<reference evidence="3 4" key="1">
    <citation type="submission" date="2021-03" db="EMBL/GenBank/DDBJ databases">
        <title>Genomic Encyclopedia of Type Strains, Phase IV (KMG-IV): sequencing the most valuable type-strain genomes for metagenomic binning, comparative biology and taxonomic classification.</title>
        <authorList>
            <person name="Goeker M."/>
        </authorList>
    </citation>
    <scope>NUCLEOTIDE SEQUENCE [LARGE SCALE GENOMIC DNA]</scope>
    <source>
        <strain evidence="3 4">DSM 24738</strain>
    </source>
</reference>
<dbReference type="NCBIfam" id="TIGR00229">
    <property type="entry name" value="sensory_box"/>
    <property type="match status" value="2"/>
</dbReference>